<dbReference type="Pfam" id="PF11301">
    <property type="entry name" value="DUF3103"/>
    <property type="match status" value="1"/>
</dbReference>
<organism evidence="2">
    <name type="scientific">Kitasatospora sp. CMC57</name>
    <dbReference type="NCBI Taxonomy" id="3231513"/>
    <lineage>
        <taxon>Bacteria</taxon>
        <taxon>Bacillati</taxon>
        <taxon>Actinomycetota</taxon>
        <taxon>Actinomycetes</taxon>
        <taxon>Kitasatosporales</taxon>
        <taxon>Streptomycetaceae</taxon>
        <taxon>Kitasatospora</taxon>
    </lineage>
</organism>
<dbReference type="EMBL" id="AP035881">
    <property type="protein sequence ID" value="BFP49247.1"/>
    <property type="molecule type" value="Genomic_DNA"/>
</dbReference>
<proteinExistence type="predicted"/>
<evidence type="ECO:0000313" key="2">
    <source>
        <dbReference type="EMBL" id="BFP49247.1"/>
    </source>
</evidence>
<name>A0AB33K3A8_9ACTN</name>
<gene>
    <name evidence="2" type="ORF">KCMC57_56150</name>
</gene>
<sequence length="384" mass="40180">MLPFRLRRAVVALAALPLLALGTGQALAEPAPLPAPAGRAPAATRVSVIEDDVARTLATALADPAVRERLRAATAAGAGPTALAPLAAAVSGPAAHGLAEATARADVGIATAKGLGPDLGPLLRVQLADPSMRTALDAGAAPLVATAAADEHARTVRAYDTAGRAHAVETGTLPTRPVYLLDLDTTKTLTAGIDLLQQELRARGLGSATSAVDGSATAQAAGGWWSTKITSIRVNDDEEPWFKGAAEMFALVTGFGTDGKVRVDSVAMPYLQYDGTVYYPNQILVNWSNYKYDLADVVLMEDDGDTNYLALAQAVAAVLLTVADQGAYIPLVNAVLAALPESWWTDDPDYVDSWYTLARTNSGRLNGARGNGWMTVEPYYVQQF</sequence>
<dbReference type="RefSeq" id="WP_407991379.1">
    <property type="nucleotide sequence ID" value="NZ_AP035881.2"/>
</dbReference>
<feature type="chain" id="PRO_5044289276" description="DUF3103 domain-containing protein" evidence="1">
    <location>
        <begin position="29"/>
        <end position="384"/>
    </location>
</feature>
<reference evidence="2" key="1">
    <citation type="submission" date="2024-07" db="EMBL/GenBank/DDBJ databases">
        <title>Complete genome sequences of cellulolytic bacteria, Kitasatospora sp. CMC57 and Streptomyces sp. CMC78, isolated from Japanese agricultural soil.</title>
        <authorList>
            <person name="Hashimoto T."/>
            <person name="Ito M."/>
            <person name="Iwamoto M."/>
            <person name="Fukahori D."/>
            <person name="Shoda T."/>
            <person name="Sakoda M."/>
            <person name="Morohoshi T."/>
            <person name="Mitsuboshi M."/>
            <person name="Nishizawa T."/>
        </authorList>
    </citation>
    <scope>NUCLEOTIDE SEQUENCE</scope>
    <source>
        <strain evidence="2">CMC57</strain>
    </source>
</reference>
<protein>
    <recommendedName>
        <fullName evidence="3">DUF3103 domain-containing protein</fullName>
    </recommendedName>
</protein>
<keyword evidence="1" id="KW-0732">Signal</keyword>
<evidence type="ECO:0008006" key="3">
    <source>
        <dbReference type="Google" id="ProtNLM"/>
    </source>
</evidence>
<dbReference type="InterPro" id="IPR021452">
    <property type="entry name" value="DUF3103"/>
</dbReference>
<evidence type="ECO:0000256" key="1">
    <source>
        <dbReference type="SAM" id="SignalP"/>
    </source>
</evidence>
<feature type="signal peptide" evidence="1">
    <location>
        <begin position="1"/>
        <end position="28"/>
    </location>
</feature>
<accession>A0AB33K3A8</accession>
<dbReference type="AlphaFoldDB" id="A0AB33K3A8"/>